<dbReference type="Gramene" id="TKW02462">
    <property type="protein sequence ID" value="TKW02462"/>
    <property type="gene ID" value="SEVIR_8G246400v2"/>
</dbReference>
<dbReference type="EMBL" id="CM016559">
    <property type="protein sequence ID" value="TKW02462.1"/>
    <property type="molecule type" value="Genomic_DNA"/>
</dbReference>
<protein>
    <submittedName>
        <fullName evidence="1">Uncharacterized protein</fullName>
    </submittedName>
</protein>
<evidence type="ECO:0000313" key="1">
    <source>
        <dbReference type="EMBL" id="TKW02462.1"/>
    </source>
</evidence>
<name>A0A4U6TL06_SETVI</name>
<evidence type="ECO:0000313" key="2">
    <source>
        <dbReference type="Proteomes" id="UP000298652"/>
    </source>
</evidence>
<keyword evidence="2" id="KW-1185">Reference proteome</keyword>
<dbReference type="Proteomes" id="UP000298652">
    <property type="component" value="Chromosome 8"/>
</dbReference>
<accession>A0A4U6TL06</accession>
<proteinExistence type="predicted"/>
<reference evidence="1" key="1">
    <citation type="submission" date="2019-03" db="EMBL/GenBank/DDBJ databases">
        <title>WGS assembly of Setaria viridis.</title>
        <authorList>
            <person name="Huang P."/>
            <person name="Jenkins J."/>
            <person name="Grimwood J."/>
            <person name="Barry K."/>
            <person name="Healey A."/>
            <person name="Mamidi S."/>
            <person name="Sreedasyam A."/>
            <person name="Shu S."/>
            <person name="Feldman M."/>
            <person name="Wu J."/>
            <person name="Yu Y."/>
            <person name="Chen C."/>
            <person name="Johnson J."/>
            <person name="Rokhsar D."/>
            <person name="Baxter I."/>
            <person name="Schmutz J."/>
            <person name="Brutnell T."/>
            <person name="Kellogg E."/>
        </authorList>
    </citation>
    <scope>NUCLEOTIDE SEQUENCE [LARGE SCALE GENOMIC DNA]</scope>
</reference>
<organism evidence="1 2">
    <name type="scientific">Setaria viridis</name>
    <name type="common">Green bristlegrass</name>
    <name type="synonym">Setaria italica subsp. viridis</name>
    <dbReference type="NCBI Taxonomy" id="4556"/>
    <lineage>
        <taxon>Eukaryota</taxon>
        <taxon>Viridiplantae</taxon>
        <taxon>Streptophyta</taxon>
        <taxon>Embryophyta</taxon>
        <taxon>Tracheophyta</taxon>
        <taxon>Spermatophyta</taxon>
        <taxon>Magnoliopsida</taxon>
        <taxon>Liliopsida</taxon>
        <taxon>Poales</taxon>
        <taxon>Poaceae</taxon>
        <taxon>PACMAD clade</taxon>
        <taxon>Panicoideae</taxon>
        <taxon>Panicodae</taxon>
        <taxon>Paniceae</taxon>
        <taxon>Cenchrinae</taxon>
        <taxon>Setaria</taxon>
    </lineage>
</organism>
<sequence length="193" mass="21112">MAAPPSSSQFQPRRHPHLAVQIQGSCPRVGSARIYGGPIPSYARLPARWCPLSALDVQLELTQVSTSASQAHPPTRTALQGAISGFLSAHLRWHTRRVQRDGPWPPVAKAASMQVAPVDDESCSRGLDESGTNLDDALSVLKNEVENLNLQEQALDEHIRLESAGVQGVKFTLFGFIMVHINFRDVNHVLLLL</sequence>
<dbReference type="AlphaFoldDB" id="A0A4U6TL06"/>
<gene>
    <name evidence="1" type="ORF">SEVIR_8G246400v2</name>
</gene>